<proteinExistence type="predicted"/>
<accession>A0ABZ2QJA6</accession>
<gene>
    <name evidence="1" type="ORF">V6624_11785</name>
</gene>
<evidence type="ECO:0000313" key="2">
    <source>
        <dbReference type="Proteomes" id="UP001447857"/>
    </source>
</evidence>
<dbReference type="PROSITE" id="PS51257">
    <property type="entry name" value="PROKAR_LIPOPROTEIN"/>
    <property type="match status" value="1"/>
</dbReference>
<dbReference type="RefSeq" id="WP_338841847.1">
    <property type="nucleotide sequence ID" value="NZ_CP147988.1"/>
</dbReference>
<evidence type="ECO:0000313" key="1">
    <source>
        <dbReference type="EMBL" id="WXK52313.1"/>
    </source>
</evidence>
<dbReference type="EMBL" id="CP147988">
    <property type="protein sequence ID" value="WXK52313.1"/>
    <property type="molecule type" value="Genomic_DNA"/>
</dbReference>
<dbReference type="Proteomes" id="UP001447857">
    <property type="component" value="Chromosome"/>
</dbReference>
<keyword evidence="2" id="KW-1185">Reference proteome</keyword>
<organism evidence="1 2">
    <name type="scientific">Flavobacterium ginsenosidimutans</name>
    <dbReference type="NCBI Taxonomy" id="687844"/>
    <lineage>
        <taxon>Bacteria</taxon>
        <taxon>Pseudomonadati</taxon>
        <taxon>Bacteroidota</taxon>
        <taxon>Flavobacteriia</taxon>
        <taxon>Flavobacteriales</taxon>
        <taxon>Flavobacteriaceae</taxon>
        <taxon>Flavobacterium</taxon>
    </lineage>
</organism>
<evidence type="ECO:0008006" key="3">
    <source>
        <dbReference type="Google" id="ProtNLM"/>
    </source>
</evidence>
<reference evidence="1 2" key="1">
    <citation type="submission" date="2024-02" db="EMBL/GenBank/DDBJ databases">
        <title>complete genome of Flavobacterium ginsenosidimutans Str. YTB16.</title>
        <authorList>
            <person name="Wang Q."/>
        </authorList>
    </citation>
    <scope>NUCLEOTIDE SEQUENCE [LARGE SCALE GENOMIC DNA]</scope>
    <source>
        <strain evidence="1 2">YTB16</strain>
    </source>
</reference>
<sequence>MKKLLALLCVVFMYACTSEDQDIVDSNGKKAQTSINPPAWIRGSWSDSKGKIIEFTKNDIIIDPNGNSYSAKGEITYFIIKGEDPEIVETATDSTYNLQFNEIGSAKRNLKFVKISDSQIESKGSYKGIYTKK</sequence>
<name>A0ABZ2QJA6_9FLAO</name>
<protein>
    <recommendedName>
        <fullName evidence="3">Lipocalin-like domain-containing protein</fullName>
    </recommendedName>
</protein>